<protein>
    <submittedName>
        <fullName evidence="2">VCBS repeat-containing protein</fullName>
    </submittedName>
</protein>
<dbReference type="GO" id="GO:0007156">
    <property type="term" value="P:homophilic cell adhesion via plasma membrane adhesion molecules"/>
    <property type="evidence" value="ECO:0007669"/>
    <property type="project" value="InterPro"/>
</dbReference>
<feature type="domain" description="Cadherin" evidence="1">
    <location>
        <begin position="272"/>
        <end position="364"/>
    </location>
</feature>
<name>A0A1H2JF95_9BACT</name>
<reference evidence="3" key="1">
    <citation type="submission" date="2016-10" db="EMBL/GenBank/DDBJ databases">
        <authorList>
            <person name="Varghese N."/>
            <person name="Submissions S."/>
        </authorList>
    </citation>
    <scope>NUCLEOTIDE SEQUENCE [LARGE SCALE GENOMIC DNA]</scope>
    <source>
        <strain evidence="3">DSM 3384</strain>
    </source>
</reference>
<proteinExistence type="predicted"/>
<dbReference type="InterPro" id="IPR002126">
    <property type="entry name" value="Cadherin-like_dom"/>
</dbReference>
<dbReference type="GO" id="GO:0005509">
    <property type="term" value="F:calcium ion binding"/>
    <property type="evidence" value="ECO:0007669"/>
    <property type="project" value="InterPro"/>
</dbReference>
<dbReference type="PROSITE" id="PS50268">
    <property type="entry name" value="CADHERIN_2"/>
    <property type="match status" value="2"/>
</dbReference>
<dbReference type="Pfam" id="PF17803">
    <property type="entry name" value="Cadherin_4"/>
    <property type="match status" value="3"/>
</dbReference>
<dbReference type="GO" id="GO:0016020">
    <property type="term" value="C:membrane"/>
    <property type="evidence" value="ECO:0007669"/>
    <property type="project" value="InterPro"/>
</dbReference>
<dbReference type="RefSeq" id="WP_092236957.1">
    <property type="nucleotide sequence ID" value="NZ_FNLL01000012.1"/>
</dbReference>
<evidence type="ECO:0000259" key="1">
    <source>
        <dbReference type="PROSITE" id="PS50268"/>
    </source>
</evidence>
<evidence type="ECO:0000313" key="2">
    <source>
        <dbReference type="EMBL" id="SDU54795.1"/>
    </source>
</evidence>
<dbReference type="Proteomes" id="UP000199608">
    <property type="component" value="Unassembled WGS sequence"/>
</dbReference>
<organism evidence="2 3">
    <name type="scientific">Desulfobacula phenolica</name>
    <dbReference type="NCBI Taxonomy" id="90732"/>
    <lineage>
        <taxon>Bacteria</taxon>
        <taxon>Pseudomonadati</taxon>
        <taxon>Thermodesulfobacteriota</taxon>
        <taxon>Desulfobacteria</taxon>
        <taxon>Desulfobacterales</taxon>
        <taxon>Desulfobacteraceae</taxon>
        <taxon>Desulfobacula</taxon>
    </lineage>
</organism>
<sequence>MANAIILGQTQKILKKSDGIGGEGTFLIKPFFNETDMNGEDKIDSSLFEFDKGDAKNNVFSLLKSIFKNQQDVVVSALSPDDENGVPLINPANTEMLFNADGTFSLYNADFEKLAQSQLAEVVFTYTVNNGKGANQVVREVAMQVTGSNEAPVIVDQEDKTVEEDTIFKGQVAAIDIDSDDDKASLTYVLVDTDLPAGFVLNPDGSYVIDTNMDAYQSLAAGESVDYRFSWQARDAHGALSSVDQVTITVTGINDAPVIIAHEDRALEEDTIFKGQVAAIDIDSDDETASLTYVLVDTDLPAGFVLNPDGSYVIDTNMDAYQSLAAGEFVDYRFSWQARDAHGALSSVDQVTITMTGTNDAPTVAAALISDTDENVDPYTINLLEGVSDIDNGAILHARNVTEANGKDGWAINGDILTINPDFYDDLNNGDFETLQLSWQVFDEAGASVDQSLTVNIEGITDAPSLEVITAAGDHPNEIRLEITSEPGNNERVQLTFNGLTAGAIVMDSLSNNVTSGIEDYIGTQIFTVLLPENQDATGELSITVTGFSKDTGEAIGSTIQPVELFYDVSSSTEQLSFVSLNQNMWGDFNGHIGWHDYVPLIGEAPIVWDDTDQVWHDTGADYWRSGEFDLIDVHLNSDEISGTIRQFAQDAMDAAWQVFTVSSQAVDQVAEGVFNSAVIAYNIAKETFYNTATAVDQTALAVFKAAEAIYNEGKDVFYNSVDAVDQVALDAFNLAADAYEFAQDVYEAAGYAFNTVAQGAFDIATDVIETARDVYDSMSDAWWNAIPKAAGWLVLQAAEGAYDLAEAAYEGAANLWADAEYAFNVVAQGIYDAAKDTYELAKDAFDSSAAATFQAIEATYLKAEAVYDSVKQDIYDAAEAVFQTAETAYLEAEAIYDTVKQGIYDTAEAALHLAEEAANDVMEAASVVDFNAELQLQSELYAQVGLKVDFELDMGSVDTDIDYQLTSQIQYNQTTDMLAITPMMTNMTDGDSVAFSTISPNATFYAALLYDVGADLELFMDGDLIVAGTTIFDISPGSDGININTTVSTNSWNDLLATIPEAYKPQFTEDIGVGELVLIDFDSTEGGPWEVPFIETLTEDILSIELDFPTVETEGVAVALDDPSAASVMDYYDEGAFVNLDISEITDAFLNLVNSKLDFSPELKELYNLPSLADGATLDAALSTMAQGLFETILDTLDGQSEAVPIFLLDATDETSTSLLHVNLFDFNSAHLFDPDYSYTSEIDEDTGSFGFYASYGESDPVINVNIDIDAAVAVIVNKVVEAVAAAVSGGASAGATTAIPDFNPLNIEFGIEQILEMAEVPEETREEITKYINLGVTFEAADLDASASVDFSQEFTLSIDDMSYALTLENGETKYFTANGDGDLTINNASEYDADGNGVIDYNLSIVPEAMFSNDTEIGLSLGYVLDFLKGEFAAGVKLPLGDLLGLEGDNWPDIDLPMIDIGIGPLLRIEGDLDILDVDVFESLFAINVGTNNVQDSFNIELTGIDTTTNDGVLMS</sequence>
<dbReference type="InterPro" id="IPR010221">
    <property type="entry name" value="VCBS_dom"/>
</dbReference>
<keyword evidence="3" id="KW-1185">Reference proteome</keyword>
<accession>A0A1H2JF95</accession>
<dbReference type="InterPro" id="IPR040853">
    <property type="entry name" value="RapA2_cadherin-like"/>
</dbReference>
<dbReference type="SMART" id="SM00112">
    <property type="entry name" value="CA"/>
    <property type="match status" value="2"/>
</dbReference>
<feature type="domain" description="Cadherin" evidence="1">
    <location>
        <begin position="167"/>
        <end position="259"/>
    </location>
</feature>
<dbReference type="NCBIfam" id="TIGR01965">
    <property type="entry name" value="VCBS_repeat"/>
    <property type="match status" value="3"/>
</dbReference>
<evidence type="ECO:0000313" key="3">
    <source>
        <dbReference type="Proteomes" id="UP000199608"/>
    </source>
</evidence>
<dbReference type="EMBL" id="FNLL01000012">
    <property type="protein sequence ID" value="SDU54795.1"/>
    <property type="molecule type" value="Genomic_DNA"/>
</dbReference>
<gene>
    <name evidence="2" type="ORF">SAMN04487931_1124</name>
</gene>